<evidence type="ECO:0000313" key="2">
    <source>
        <dbReference type="EMBL" id="MET3693774.1"/>
    </source>
</evidence>
<reference evidence="2 3" key="1">
    <citation type="submission" date="2024-06" db="EMBL/GenBank/DDBJ databases">
        <title>Genomic Encyclopedia of Type Strains, Phase IV (KMG-IV): sequencing the most valuable type-strain genomes for metagenomic binning, comparative biology and taxonomic classification.</title>
        <authorList>
            <person name="Goeker M."/>
        </authorList>
    </citation>
    <scope>NUCLEOTIDE SEQUENCE [LARGE SCALE GENOMIC DNA]</scope>
    <source>
        <strain evidence="2 3">DSM 21331</strain>
    </source>
</reference>
<organism evidence="2 3">
    <name type="scientific">Methylobacterium goesingense</name>
    <dbReference type="NCBI Taxonomy" id="243690"/>
    <lineage>
        <taxon>Bacteria</taxon>
        <taxon>Pseudomonadati</taxon>
        <taxon>Pseudomonadota</taxon>
        <taxon>Alphaproteobacteria</taxon>
        <taxon>Hyphomicrobiales</taxon>
        <taxon>Methylobacteriaceae</taxon>
        <taxon>Methylobacterium</taxon>
    </lineage>
</organism>
<feature type="compositionally biased region" description="Basic and acidic residues" evidence="1">
    <location>
        <begin position="26"/>
        <end position="35"/>
    </location>
</feature>
<dbReference type="EMBL" id="JBEPMM010000009">
    <property type="protein sequence ID" value="MET3693774.1"/>
    <property type="molecule type" value="Genomic_DNA"/>
</dbReference>
<feature type="compositionally biased region" description="Basic and acidic residues" evidence="1">
    <location>
        <begin position="102"/>
        <end position="112"/>
    </location>
</feature>
<keyword evidence="3" id="KW-1185">Reference proteome</keyword>
<evidence type="ECO:0000256" key="1">
    <source>
        <dbReference type="SAM" id="MobiDB-lite"/>
    </source>
</evidence>
<feature type="compositionally biased region" description="Basic and acidic residues" evidence="1">
    <location>
        <begin position="7"/>
        <end position="18"/>
    </location>
</feature>
<feature type="region of interest" description="Disordered" evidence="1">
    <location>
        <begin position="1"/>
        <end position="40"/>
    </location>
</feature>
<accession>A0ABV2L7G3</accession>
<dbReference type="Proteomes" id="UP001549145">
    <property type="component" value="Unassembled WGS sequence"/>
</dbReference>
<evidence type="ECO:0000313" key="3">
    <source>
        <dbReference type="Proteomes" id="UP001549145"/>
    </source>
</evidence>
<protein>
    <submittedName>
        <fullName evidence="2">Uncharacterized protein</fullName>
    </submittedName>
</protein>
<proteinExistence type="predicted"/>
<feature type="region of interest" description="Disordered" evidence="1">
    <location>
        <begin position="90"/>
        <end position="112"/>
    </location>
</feature>
<comment type="caution">
    <text evidence="2">The sequence shown here is derived from an EMBL/GenBank/DDBJ whole genome shotgun (WGS) entry which is preliminary data.</text>
</comment>
<gene>
    <name evidence="2" type="ORF">ABID43_003325</name>
</gene>
<sequence length="112" mass="12154">MRLGRGHRPDRVFRESKVTKSTPLTLRDHQRDRGRSRGACLGPIVVGPGTAFPEHSLRLVTIEEPQEIVIGLHRHPVTLSCVSNVDFAVPTGGDVGSAESEGPAKDLGRKPE</sequence>
<dbReference type="RefSeq" id="WP_238282033.1">
    <property type="nucleotide sequence ID" value="NZ_BPQL01000147.1"/>
</dbReference>
<name>A0ABV2L7G3_9HYPH</name>